<evidence type="ECO:0000313" key="6">
    <source>
        <dbReference type="EMBL" id="HHS02350.1"/>
    </source>
</evidence>
<keyword evidence="6" id="KW-0966">Cell projection</keyword>
<keyword evidence="6" id="KW-0969">Cilium</keyword>
<dbReference type="GO" id="GO:0003774">
    <property type="term" value="F:cytoskeletal motor activity"/>
    <property type="evidence" value="ECO:0007669"/>
    <property type="project" value="InterPro"/>
</dbReference>
<dbReference type="InterPro" id="IPR001624">
    <property type="entry name" value="FliE"/>
</dbReference>
<evidence type="ECO:0000256" key="3">
    <source>
        <dbReference type="ARBA" id="ARBA00023143"/>
    </source>
</evidence>
<sequence>MSLNVNFDSISKVFEKQFSSINTNSASNQASQISFVDFLYKALEGVDSLQKEAEYQNNLFLLGLSTNPQDAIVASEKASIALQLTLQIRNKILDAYNEIMRMQV</sequence>
<keyword evidence="6" id="KW-0282">Flagellum</keyword>
<evidence type="ECO:0000256" key="2">
    <source>
        <dbReference type="ARBA" id="ARBA00009272"/>
    </source>
</evidence>
<protein>
    <recommendedName>
        <fullName evidence="4 5">Flagellar hook-basal body complex protein FliE</fullName>
    </recommendedName>
</protein>
<dbReference type="PANTHER" id="PTHR34653">
    <property type="match status" value="1"/>
</dbReference>
<dbReference type="NCBIfam" id="TIGR00205">
    <property type="entry name" value="fliE"/>
    <property type="match status" value="1"/>
</dbReference>
<comment type="caution">
    <text evidence="6">The sequence shown here is derived from an EMBL/GenBank/DDBJ whole genome shotgun (WGS) entry which is preliminary data.</text>
</comment>
<dbReference type="EMBL" id="DRUZ01000096">
    <property type="protein sequence ID" value="HHS02350.1"/>
    <property type="molecule type" value="Genomic_DNA"/>
</dbReference>
<dbReference type="GO" id="GO:0005198">
    <property type="term" value="F:structural molecule activity"/>
    <property type="evidence" value="ECO:0007669"/>
    <property type="project" value="UniProtKB-UniRule"/>
</dbReference>
<dbReference type="AlphaFoldDB" id="A0A7C5V284"/>
<accession>A0A7C5V284</accession>
<dbReference type="GO" id="GO:0071973">
    <property type="term" value="P:bacterial-type flagellum-dependent cell motility"/>
    <property type="evidence" value="ECO:0007669"/>
    <property type="project" value="InterPro"/>
</dbReference>
<reference evidence="6" key="1">
    <citation type="journal article" date="2020" name="mSystems">
        <title>Genome- and Community-Level Interaction Insights into Carbon Utilization and Element Cycling Functions of Hydrothermarchaeota in Hydrothermal Sediment.</title>
        <authorList>
            <person name="Zhou Z."/>
            <person name="Liu Y."/>
            <person name="Xu W."/>
            <person name="Pan J."/>
            <person name="Luo Z.H."/>
            <person name="Li M."/>
        </authorList>
    </citation>
    <scope>NUCLEOTIDE SEQUENCE [LARGE SCALE GENOMIC DNA]</scope>
    <source>
        <strain evidence="6">SpSt-102</strain>
    </source>
</reference>
<evidence type="ECO:0000256" key="5">
    <source>
        <dbReference type="NCBIfam" id="TIGR00205"/>
    </source>
</evidence>
<evidence type="ECO:0000256" key="1">
    <source>
        <dbReference type="ARBA" id="ARBA00004117"/>
    </source>
</evidence>
<keyword evidence="3 4" id="KW-0975">Bacterial flagellum</keyword>
<dbReference type="GO" id="GO:0009425">
    <property type="term" value="C:bacterial-type flagellum basal body"/>
    <property type="evidence" value="ECO:0007669"/>
    <property type="project" value="UniProtKB-SubCell"/>
</dbReference>
<comment type="subcellular location">
    <subcellularLocation>
        <location evidence="1 4">Bacterial flagellum basal body</location>
    </subcellularLocation>
</comment>
<dbReference type="Pfam" id="PF02049">
    <property type="entry name" value="FliE"/>
    <property type="match status" value="1"/>
</dbReference>
<organism evidence="6">
    <name type="scientific">Caldicellulosiruptor owensensis</name>
    <dbReference type="NCBI Taxonomy" id="55205"/>
    <lineage>
        <taxon>Bacteria</taxon>
        <taxon>Bacillati</taxon>
        <taxon>Bacillota</taxon>
        <taxon>Bacillota incertae sedis</taxon>
        <taxon>Caldicellulosiruptorales</taxon>
        <taxon>Caldicellulosiruptoraceae</taxon>
        <taxon>Caldicellulosiruptor</taxon>
    </lineage>
</organism>
<proteinExistence type="inferred from homology"/>
<dbReference type="PRINTS" id="PR01006">
    <property type="entry name" value="FLGHOOKFLIE"/>
</dbReference>
<dbReference type="PANTHER" id="PTHR34653:SF1">
    <property type="entry name" value="FLAGELLAR HOOK-BASAL BODY COMPLEX PROTEIN FLIE"/>
    <property type="match status" value="1"/>
</dbReference>
<gene>
    <name evidence="4 6" type="primary">fliE</name>
    <name evidence="6" type="ORF">ENL71_07665</name>
</gene>
<comment type="similarity">
    <text evidence="2 4">Belongs to the FliE family.</text>
</comment>
<name>A0A7C5V284_9FIRM</name>
<dbReference type="HAMAP" id="MF_00724">
    <property type="entry name" value="FliE"/>
    <property type="match status" value="1"/>
</dbReference>
<evidence type="ECO:0000256" key="4">
    <source>
        <dbReference type="HAMAP-Rule" id="MF_00724"/>
    </source>
</evidence>